<dbReference type="RefSeq" id="WP_134134185.1">
    <property type="nucleotide sequence ID" value="NZ_JAVLSJ010000006.1"/>
</dbReference>
<accession>A0ABU2EMB4</accession>
<reference evidence="1" key="1">
    <citation type="submission" date="2023-09" db="EMBL/GenBank/DDBJ databases">
        <title>Description of first Herbaspirillum huttiense subsp. nephrolepsisexaltata and Herbaspirillum huttiense subsp. lycopersicon.</title>
        <authorList>
            <person name="Poudel M."/>
            <person name="Sharma A."/>
            <person name="Goss E."/>
            <person name="Tapia J.H."/>
            <person name="Harmon C.M."/>
            <person name="Jones J.B."/>
        </authorList>
    </citation>
    <scope>NUCLEOTIDE SEQUENCE</scope>
    <source>
        <strain evidence="1">SE1</strain>
    </source>
</reference>
<gene>
    <name evidence="1" type="ORF">RI048_13770</name>
</gene>
<keyword evidence="2" id="KW-1185">Reference proteome</keyword>
<protein>
    <submittedName>
        <fullName evidence="1">Uncharacterized protein</fullName>
    </submittedName>
</protein>
<organism evidence="1 2">
    <name type="scientific">Herbaspirillum huttiense subsp. lycopersici</name>
    <dbReference type="NCBI Taxonomy" id="3074428"/>
    <lineage>
        <taxon>Bacteria</taxon>
        <taxon>Pseudomonadati</taxon>
        <taxon>Pseudomonadota</taxon>
        <taxon>Betaproteobacteria</taxon>
        <taxon>Burkholderiales</taxon>
        <taxon>Oxalobacteraceae</taxon>
        <taxon>Herbaspirillum</taxon>
    </lineage>
</organism>
<proteinExistence type="predicted"/>
<evidence type="ECO:0000313" key="2">
    <source>
        <dbReference type="Proteomes" id="UP001246576"/>
    </source>
</evidence>
<name>A0ABU2EMB4_9BURK</name>
<sequence>MSHRRLLNVPRHRQQELAARFAWLPRVHENEKGPEVQVISVSVFDHWLSPEEACQLLEAVPPDERKRRDTLMESFCKRMIAETEVLSYALRGRKKDRLVFRTFNSSDALTNYCRPNGAKSLGHREWHVVSPELECAFLEGWDHTCHFFFVTPGIEEKAMHWAAQSKVHILRHTAKAAMSHI</sequence>
<comment type="caution">
    <text evidence="1">The sequence shown here is derived from an EMBL/GenBank/DDBJ whole genome shotgun (WGS) entry which is preliminary data.</text>
</comment>
<dbReference type="Proteomes" id="UP001246576">
    <property type="component" value="Unassembled WGS sequence"/>
</dbReference>
<evidence type="ECO:0000313" key="1">
    <source>
        <dbReference type="EMBL" id="MDR9849295.1"/>
    </source>
</evidence>
<dbReference type="EMBL" id="JAVLSJ010000006">
    <property type="protein sequence ID" value="MDR9849295.1"/>
    <property type="molecule type" value="Genomic_DNA"/>
</dbReference>